<dbReference type="RefSeq" id="WP_034842807.1">
    <property type="nucleotide sequence ID" value="NZ_JOKH01000010.1"/>
</dbReference>
<dbReference type="eggNOG" id="COG3519">
    <property type="taxonomic scope" value="Bacteria"/>
</dbReference>
<dbReference type="PANTHER" id="PTHR35370:SF1">
    <property type="entry name" value="TYPE VI SECRETION SYSTEM COMPONENT TSSF1"/>
    <property type="match status" value="1"/>
</dbReference>
<dbReference type="NCBIfam" id="TIGR03359">
    <property type="entry name" value="VI_chp_6"/>
    <property type="match status" value="1"/>
</dbReference>
<dbReference type="EMBL" id="JOKH01000010">
    <property type="protein sequence ID" value="KEQ12256.1"/>
    <property type="molecule type" value="Genomic_DNA"/>
</dbReference>
<evidence type="ECO:0000313" key="2">
    <source>
        <dbReference type="Proteomes" id="UP000028073"/>
    </source>
</evidence>
<sequence length="610" mass="68647">MSDKLLPLYEKELAFVQQSAGEFAQRHPAIAGALQLDTNTVDDPLVAKLLSGVAYMNARIQQKLDDEFPELTEAMLETLYPHYLRPIPSMTIVQFEPEPLLDAPASVPSGSWLDTDQHSGNSCRFTTCYDARVPAISVKSANLMPRPFIAPGSNKVTDANAVIKLEFQALAEEAAIEEVIDDTQRFFLRGQPQHVYPLYDLLLTRTVKLVMARSDDDPNPVYLDSHEIKAVGFEEDEGLIPYPDNAFLGYRLLTEFFVFPEKFLFLDISGFKQALEGNISQKFNLYIYLEDSNEELEHQLTASMFALGCTPAINLFPMRAEPVSLNHTEYEYPITPDIRRKGELETWSIETVACTDNEGNKREFTPFYSYRHHQVEAGQTAFWSPRRREVVEGEHFNEQASECSIRLVDLEMNPFQAKNSVLHLDLMCTNRNQPRKLPTGGGQPLFSIVDGDAPAARISSVTSPTTVVRPPLKDGAFWRLISHLNLNHLSLSRGTDSCEAFKEILRLYNFKDSASTRNLIEALRTMNTRAITAPISIDNTVVLCRGTEVELQLDSMMLTGTSPLLFSSVIERFLGVYCTINSFVRLIVTLSGKDGEFKRWPPRAGEKALL</sequence>
<proteinExistence type="predicted"/>
<dbReference type="OrthoDB" id="9763676at2"/>
<reference evidence="1 2" key="1">
    <citation type="submission" date="2014-06" db="EMBL/GenBank/DDBJ databases">
        <title>Whole Genome Sequences of Three Symbiotic Endozoicomonas Bacteria.</title>
        <authorList>
            <person name="Neave M.J."/>
            <person name="Apprill A."/>
            <person name="Voolstra C.R."/>
        </authorList>
    </citation>
    <scope>NUCLEOTIDE SEQUENCE [LARGE SCALE GENOMIC DNA]</scope>
    <source>
        <strain evidence="1 2">DSM 25634</strain>
    </source>
</reference>
<protein>
    <submittedName>
        <fullName evidence="1">Type VI secretion protein</fullName>
    </submittedName>
</protein>
<dbReference type="PIRSF" id="PIRSF028304">
    <property type="entry name" value="UCP028304"/>
    <property type="match status" value="1"/>
</dbReference>
<dbReference type="STRING" id="1137799.GZ78_27920"/>
<keyword evidence="2" id="KW-1185">Reference proteome</keyword>
<dbReference type="Proteomes" id="UP000028073">
    <property type="component" value="Unassembled WGS sequence"/>
</dbReference>
<gene>
    <name evidence="1" type="ORF">GZ78_27920</name>
</gene>
<comment type="caution">
    <text evidence="1">The sequence shown here is derived from an EMBL/GenBank/DDBJ whole genome shotgun (WGS) entry which is preliminary data.</text>
</comment>
<dbReference type="InterPro" id="IPR010272">
    <property type="entry name" value="T6SS_TssF"/>
</dbReference>
<accession>A0A081N1D3</accession>
<dbReference type="PANTHER" id="PTHR35370">
    <property type="entry name" value="CYTOPLASMIC PROTEIN-RELATED-RELATED"/>
    <property type="match status" value="1"/>
</dbReference>
<dbReference type="AlphaFoldDB" id="A0A081N1D3"/>
<dbReference type="Pfam" id="PF05947">
    <property type="entry name" value="T6SS_TssF"/>
    <property type="match status" value="1"/>
</dbReference>
<evidence type="ECO:0000313" key="1">
    <source>
        <dbReference type="EMBL" id="KEQ12256.1"/>
    </source>
</evidence>
<organism evidence="1 2">
    <name type="scientific">Endozoicomonas numazuensis</name>
    <dbReference type="NCBI Taxonomy" id="1137799"/>
    <lineage>
        <taxon>Bacteria</taxon>
        <taxon>Pseudomonadati</taxon>
        <taxon>Pseudomonadota</taxon>
        <taxon>Gammaproteobacteria</taxon>
        <taxon>Oceanospirillales</taxon>
        <taxon>Endozoicomonadaceae</taxon>
        <taxon>Endozoicomonas</taxon>
    </lineage>
</organism>
<name>A0A081N1D3_9GAMM</name>